<proteinExistence type="predicted"/>
<feature type="chain" id="PRO_5006663994" evidence="5">
    <location>
        <begin position="21"/>
        <end position="157"/>
    </location>
</feature>
<evidence type="ECO:0000256" key="5">
    <source>
        <dbReference type="SAM" id="SignalP"/>
    </source>
</evidence>
<gene>
    <name evidence="7" type="ORF">XM53_08750</name>
</gene>
<dbReference type="GO" id="GO:0046872">
    <property type="term" value="F:metal ion binding"/>
    <property type="evidence" value="ECO:0007669"/>
    <property type="project" value="UniProtKB-KW"/>
</dbReference>
<dbReference type="NCBIfam" id="TIGR04485">
    <property type="entry name" value="thiosulf_SoxX"/>
    <property type="match status" value="1"/>
</dbReference>
<sequence>MTRLTALVSATALFATVAAAETIAPQDVNYADGAVETSLTGQPGDPQAGAELMNKGAGNCIACHAVSDLSHLQFHGEIGPPLDGVADRWSEAELRGIVANAKQMFEGTMMPAFYKVDGFTRLGDAYTGEAHEGDVEPLLTGQQIEDVVAYLMTLKYE</sequence>
<dbReference type="EMBL" id="LAXJ01000007">
    <property type="protein sequence ID" value="KRS13218.1"/>
    <property type="molecule type" value="Genomic_DNA"/>
</dbReference>
<dbReference type="InterPro" id="IPR009056">
    <property type="entry name" value="Cyt_c-like_dom"/>
</dbReference>
<dbReference type="GO" id="GO:0020037">
    <property type="term" value="F:heme binding"/>
    <property type="evidence" value="ECO:0007669"/>
    <property type="project" value="InterPro"/>
</dbReference>
<accession>A0A0T5NWA5</accession>
<keyword evidence="8" id="KW-1185">Reference proteome</keyword>
<evidence type="ECO:0000256" key="1">
    <source>
        <dbReference type="ARBA" id="ARBA00022617"/>
    </source>
</evidence>
<feature type="signal peptide" evidence="5">
    <location>
        <begin position="1"/>
        <end position="20"/>
    </location>
</feature>
<keyword evidence="1 4" id="KW-0349">Heme</keyword>
<dbReference type="GO" id="GO:0009055">
    <property type="term" value="F:electron transfer activity"/>
    <property type="evidence" value="ECO:0007669"/>
    <property type="project" value="InterPro"/>
</dbReference>
<evidence type="ECO:0000256" key="4">
    <source>
        <dbReference type="PROSITE-ProRule" id="PRU00433"/>
    </source>
</evidence>
<dbReference type="InterPro" id="IPR036909">
    <property type="entry name" value="Cyt_c-like_dom_sf"/>
</dbReference>
<dbReference type="SUPFAM" id="SSF46626">
    <property type="entry name" value="Cytochrome c"/>
    <property type="match status" value="1"/>
</dbReference>
<comment type="caution">
    <text evidence="7">The sequence shown here is derived from an EMBL/GenBank/DDBJ whole genome shotgun (WGS) entry which is preliminary data.</text>
</comment>
<dbReference type="InterPro" id="IPR030999">
    <property type="entry name" value="Thiosulf_SoxX"/>
</dbReference>
<dbReference type="PROSITE" id="PS51007">
    <property type="entry name" value="CYTC"/>
    <property type="match status" value="1"/>
</dbReference>
<name>A0A0T5NWA5_9RHOB</name>
<organism evidence="7 8">
    <name type="scientific">Roseovarius atlanticus</name>
    <dbReference type="NCBI Taxonomy" id="1641875"/>
    <lineage>
        <taxon>Bacteria</taxon>
        <taxon>Pseudomonadati</taxon>
        <taxon>Pseudomonadota</taxon>
        <taxon>Alphaproteobacteria</taxon>
        <taxon>Rhodobacterales</taxon>
        <taxon>Roseobacteraceae</taxon>
        <taxon>Roseovarius</taxon>
    </lineage>
</organism>
<evidence type="ECO:0000313" key="8">
    <source>
        <dbReference type="Proteomes" id="UP000051295"/>
    </source>
</evidence>
<dbReference type="Gene3D" id="1.10.760.10">
    <property type="entry name" value="Cytochrome c-like domain"/>
    <property type="match status" value="1"/>
</dbReference>
<keyword evidence="2 4" id="KW-0479">Metal-binding</keyword>
<keyword evidence="5" id="KW-0732">Signal</keyword>
<dbReference type="RefSeq" id="WP_057792360.1">
    <property type="nucleotide sequence ID" value="NZ_LAXJ01000007.1"/>
</dbReference>
<evidence type="ECO:0000256" key="2">
    <source>
        <dbReference type="ARBA" id="ARBA00022723"/>
    </source>
</evidence>
<dbReference type="AlphaFoldDB" id="A0A0T5NWA5"/>
<evidence type="ECO:0000256" key="3">
    <source>
        <dbReference type="ARBA" id="ARBA00023004"/>
    </source>
</evidence>
<protein>
    <submittedName>
        <fullName evidence="7">Monoheme cytochrome C SoxX</fullName>
    </submittedName>
</protein>
<evidence type="ECO:0000259" key="6">
    <source>
        <dbReference type="PROSITE" id="PS51007"/>
    </source>
</evidence>
<evidence type="ECO:0000313" key="7">
    <source>
        <dbReference type="EMBL" id="KRS13218.1"/>
    </source>
</evidence>
<dbReference type="PATRIC" id="fig|1641875.4.peg.4151"/>
<dbReference type="STRING" id="1641875.XM53_08750"/>
<feature type="domain" description="Cytochrome c" evidence="6">
    <location>
        <begin position="44"/>
        <end position="155"/>
    </location>
</feature>
<reference evidence="7 8" key="1">
    <citation type="submission" date="2015-04" db="EMBL/GenBank/DDBJ databases">
        <title>The draft genome sequence of Roseovarius sp.R12b.</title>
        <authorList>
            <person name="Li G."/>
            <person name="Lai Q."/>
            <person name="Shao Z."/>
            <person name="Yan P."/>
        </authorList>
    </citation>
    <scope>NUCLEOTIDE SEQUENCE [LARGE SCALE GENOMIC DNA]</scope>
    <source>
        <strain evidence="7 8">R12B</strain>
    </source>
</reference>
<dbReference type="Pfam" id="PF00034">
    <property type="entry name" value="Cytochrom_C"/>
    <property type="match status" value="1"/>
</dbReference>
<dbReference type="OrthoDB" id="9793634at2"/>
<keyword evidence="3 4" id="KW-0408">Iron</keyword>
<dbReference type="Proteomes" id="UP000051295">
    <property type="component" value="Unassembled WGS sequence"/>
</dbReference>